<evidence type="ECO:0000313" key="3">
    <source>
        <dbReference type="EMBL" id="PNZ26165.1"/>
    </source>
</evidence>
<dbReference type="GO" id="GO:0016787">
    <property type="term" value="F:hydrolase activity"/>
    <property type="evidence" value="ECO:0007669"/>
    <property type="project" value="UniProtKB-KW"/>
</dbReference>
<dbReference type="OrthoDB" id="9775118at2"/>
<organism evidence="3 4">
    <name type="scientific">Staphylococcus rostri</name>
    <dbReference type="NCBI Taxonomy" id="522262"/>
    <lineage>
        <taxon>Bacteria</taxon>
        <taxon>Bacillati</taxon>
        <taxon>Bacillota</taxon>
        <taxon>Bacilli</taxon>
        <taxon>Bacillales</taxon>
        <taxon>Staphylococcaceae</taxon>
        <taxon>Staphylococcus</taxon>
    </lineage>
</organism>
<protein>
    <submittedName>
        <fullName evidence="3">Bifunctional metallophosphatase/5'-nucleotidase</fullName>
    </submittedName>
</protein>
<accession>A0A2K3YKM6</accession>
<dbReference type="GO" id="GO:0009166">
    <property type="term" value="P:nucleotide catabolic process"/>
    <property type="evidence" value="ECO:0007669"/>
    <property type="project" value="InterPro"/>
</dbReference>
<dbReference type="InterPro" id="IPR006179">
    <property type="entry name" value="5_nucleotidase/apyrase"/>
</dbReference>
<dbReference type="Gene3D" id="3.60.21.10">
    <property type="match status" value="1"/>
</dbReference>
<keyword evidence="4" id="KW-1185">Reference proteome</keyword>
<dbReference type="PANTHER" id="PTHR11575:SF6">
    <property type="entry name" value="2',3'-CYCLIC-NUCLEOTIDE 2'-PHOSPHODIESTERASE_3'-NUCLEOTIDASE"/>
    <property type="match status" value="1"/>
</dbReference>
<keyword evidence="1" id="KW-0378">Hydrolase</keyword>
<dbReference type="SUPFAM" id="SSF56300">
    <property type="entry name" value="Metallo-dependent phosphatases"/>
    <property type="match status" value="1"/>
</dbReference>
<dbReference type="Proteomes" id="UP000242752">
    <property type="component" value="Unassembled WGS sequence"/>
</dbReference>
<dbReference type="Gene3D" id="3.90.780.10">
    <property type="entry name" value="5'-Nucleotidase, C-terminal domain"/>
    <property type="match status" value="1"/>
</dbReference>
<feature type="domain" description="5'-Nucleotidase C-terminal" evidence="2">
    <location>
        <begin position="324"/>
        <end position="455"/>
    </location>
</feature>
<dbReference type="Pfam" id="PF02872">
    <property type="entry name" value="5_nucleotid_C"/>
    <property type="match status" value="1"/>
</dbReference>
<proteinExistence type="inferred from homology"/>
<evidence type="ECO:0000259" key="2">
    <source>
        <dbReference type="Pfam" id="PF02872"/>
    </source>
</evidence>
<comment type="similarity">
    <text evidence="1">Belongs to the 5'-nucleotidase family.</text>
</comment>
<name>A0A2K3YKM6_9STAP</name>
<dbReference type="InterPro" id="IPR008334">
    <property type="entry name" value="5'-Nucleotdase_C"/>
</dbReference>
<dbReference type="RefSeq" id="WP_103358602.1">
    <property type="nucleotide sequence ID" value="NZ_PPRF01000059.1"/>
</dbReference>
<dbReference type="GO" id="GO:0000166">
    <property type="term" value="F:nucleotide binding"/>
    <property type="evidence" value="ECO:0007669"/>
    <property type="project" value="UniProtKB-KW"/>
</dbReference>
<dbReference type="InterPro" id="IPR036907">
    <property type="entry name" value="5'-Nucleotdase_C_sf"/>
</dbReference>
<reference evidence="3 4" key="1">
    <citation type="submission" date="2017-08" db="EMBL/GenBank/DDBJ databases">
        <title>Draft genome sequences of 64 type strains of genus Staph aureus.</title>
        <authorList>
            <person name="Cole K."/>
            <person name="Golubchik T."/>
            <person name="Russell J."/>
            <person name="Foster D."/>
            <person name="Llewelyn M."/>
            <person name="Wilson D."/>
            <person name="Crook D."/>
            <person name="Paul J."/>
        </authorList>
    </citation>
    <scope>NUCLEOTIDE SEQUENCE [LARGE SCALE GENOMIC DNA]</scope>
    <source>
        <strain evidence="3 4">DSM 21968</strain>
    </source>
</reference>
<dbReference type="EMBL" id="PPRF01000059">
    <property type="protein sequence ID" value="PNZ26165.1"/>
    <property type="molecule type" value="Genomic_DNA"/>
</dbReference>
<sequence>MRQNDEVHIQILATSDMHSRILDGDAESHIYRAGTYIEQVREQYKNVLLLDNGGSLAGSIVSFYYAVVAPYKRHPMIKLMNAMNYDASGMSASGFKFGLDFLNRSVALARFPWLSANITYAMIKEPYFSTPYLLKEFDGVRIAVVGLTSDDLVRNENIEMENDIAVEHATTAAKRWIRYIHEVAEPDFLIVLYHGNRFKERESSEANIDNQAQTIMREAGIVDLMITGHEYETKVDCEGRTAFVQAGQNAEKLIHVDVKFRKRRNTNELLAVTPEIVHLESYEESASLLKVTHYDRKAVRKWENEVIHSTPIHLGFESFAELLQQRHPFIQLLSDAIKQAVSCDITCVHLPLPTSKGLEGSIHNKDIYHVYPHPDKPLDIALKGADIKRLIEHSAAQLIVKEQQAILDASQDPTLFQFWSGFDYTIDMSRPKYDRVVDFGLNETYTYRVAMTDYCYRHYRQQLTQAVIHQSHPVTMPELMTELLQQEQPIKLETSNMLIVGKEGHE</sequence>
<dbReference type="GO" id="GO:0030288">
    <property type="term" value="C:outer membrane-bounded periplasmic space"/>
    <property type="evidence" value="ECO:0007669"/>
    <property type="project" value="TreeGrafter"/>
</dbReference>
<dbReference type="PANTHER" id="PTHR11575">
    <property type="entry name" value="5'-NUCLEOTIDASE-RELATED"/>
    <property type="match status" value="1"/>
</dbReference>
<evidence type="ECO:0000313" key="4">
    <source>
        <dbReference type="Proteomes" id="UP000242752"/>
    </source>
</evidence>
<comment type="caution">
    <text evidence="3">The sequence shown here is derived from an EMBL/GenBank/DDBJ whole genome shotgun (WGS) entry which is preliminary data.</text>
</comment>
<keyword evidence="1" id="KW-0547">Nucleotide-binding</keyword>
<gene>
    <name evidence="3" type="ORF">CD122_08740</name>
</gene>
<dbReference type="AlphaFoldDB" id="A0A2K3YKM6"/>
<dbReference type="SUPFAM" id="SSF55816">
    <property type="entry name" value="5'-nucleotidase (syn. UDP-sugar hydrolase), C-terminal domain"/>
    <property type="match status" value="1"/>
</dbReference>
<dbReference type="InterPro" id="IPR029052">
    <property type="entry name" value="Metallo-depent_PP-like"/>
</dbReference>
<dbReference type="PRINTS" id="PR01607">
    <property type="entry name" value="APYRASEFAMLY"/>
</dbReference>
<evidence type="ECO:0000256" key="1">
    <source>
        <dbReference type="RuleBase" id="RU362119"/>
    </source>
</evidence>